<evidence type="ECO:0000313" key="4">
    <source>
        <dbReference type="EMBL" id="RDY26072.1"/>
    </source>
</evidence>
<dbReference type="InterPro" id="IPR021729">
    <property type="entry name" value="DUF3298"/>
</dbReference>
<name>A0A371IZT1_9FIRM</name>
<keyword evidence="1" id="KW-0812">Transmembrane</keyword>
<proteinExistence type="predicted"/>
<evidence type="ECO:0000259" key="2">
    <source>
        <dbReference type="Pfam" id="PF11738"/>
    </source>
</evidence>
<organism evidence="4 5">
    <name type="scientific">Romboutsia weinsteinii</name>
    <dbReference type="NCBI Taxonomy" id="2020949"/>
    <lineage>
        <taxon>Bacteria</taxon>
        <taxon>Bacillati</taxon>
        <taxon>Bacillota</taxon>
        <taxon>Clostridia</taxon>
        <taxon>Peptostreptococcales</taxon>
        <taxon>Peptostreptococcaceae</taxon>
        <taxon>Romboutsia</taxon>
    </lineage>
</organism>
<keyword evidence="5" id="KW-1185">Reference proteome</keyword>
<feature type="transmembrane region" description="Helical" evidence="1">
    <location>
        <begin position="7"/>
        <end position="24"/>
    </location>
</feature>
<accession>A0A371IZT1</accession>
<dbReference type="Gene3D" id="3.30.565.40">
    <property type="entry name" value="Fervidobacterium nodosum Rt17-B1 like"/>
    <property type="match status" value="2"/>
</dbReference>
<reference evidence="4 5" key="1">
    <citation type="journal article" date="2017" name="Genome Announc.">
        <title>Draft Genome Sequence of Romboutsia weinsteinii sp. nov. Strain CCRI-19649(T) Isolated from Surface Water.</title>
        <authorList>
            <person name="Maheux A.F."/>
            <person name="Boudreau D.K."/>
            <person name="Berube E."/>
            <person name="Boissinot M."/>
            <person name="Cantin P."/>
            <person name="Raymond F."/>
            <person name="Corbeil J."/>
            <person name="Omar R.F."/>
            <person name="Bergeron M.G."/>
        </authorList>
    </citation>
    <scope>NUCLEOTIDE SEQUENCE [LARGE SCALE GENOMIC DNA]</scope>
    <source>
        <strain evidence="4 5">CCRI-19649</strain>
    </source>
</reference>
<evidence type="ECO:0000313" key="5">
    <source>
        <dbReference type="Proteomes" id="UP000215694"/>
    </source>
</evidence>
<dbReference type="Pfam" id="PF13739">
    <property type="entry name" value="PdaC"/>
    <property type="match status" value="1"/>
</dbReference>
<feature type="domain" description="Deacetylase PdaC" evidence="3">
    <location>
        <begin position="253"/>
        <end position="345"/>
    </location>
</feature>
<dbReference type="Pfam" id="PF11738">
    <property type="entry name" value="DUF3298"/>
    <property type="match status" value="1"/>
</dbReference>
<dbReference type="OrthoDB" id="5637at2"/>
<dbReference type="AlphaFoldDB" id="A0A371IZT1"/>
<evidence type="ECO:0000259" key="3">
    <source>
        <dbReference type="Pfam" id="PF13739"/>
    </source>
</evidence>
<dbReference type="InterPro" id="IPR037126">
    <property type="entry name" value="PdaC/RsiV-like_sf"/>
</dbReference>
<dbReference type="EMBL" id="NOJY02000036">
    <property type="protein sequence ID" value="RDY26072.1"/>
    <property type="molecule type" value="Genomic_DNA"/>
</dbReference>
<comment type="caution">
    <text evidence="4">The sequence shown here is derived from an EMBL/GenBank/DDBJ whole genome shotgun (WGS) entry which is preliminary data.</text>
</comment>
<keyword evidence="1" id="KW-1133">Transmembrane helix</keyword>
<protein>
    <submittedName>
        <fullName evidence="4">DUF3298/DUF4163 domain-containing protein</fullName>
    </submittedName>
</protein>
<dbReference type="InterPro" id="IPR025303">
    <property type="entry name" value="PdaC"/>
</dbReference>
<keyword evidence="1" id="KW-0472">Membrane</keyword>
<sequence>MKSTRNFIKSLTIITIGIVIMYFIKENSFLRIGDIIQNNLSQVLRTVKITEENSKVNYKNITLNIKMPEVHYENKDVERYINTYIRKNVNEFVNEQKQISEITNRKSKTSVSVGYDIAFENKKLLNIVIYRDIKLEKDKFKLEKDSYIFDLNTGQRIYLDNFLKENDDYNQVIENYINNYIDEKKIKLDKDKIVVDKYTNYILSDGGIDVYFNPYKDSENKVDYEFKVPYEVFNNIKMIETSEIVANVDTQTITNNNKYINSVINIPIIMTQNKDIERSINDRIKNDIMQDYNKSQEEAKAYIKDYPEGEVKFVANTDFEVKKNSDNMLSILVKYYKYSGGAHGYYENIAYNIDMRDGNILKLSDLFKTQVNYKEVINKEIRNQIEDLGKTDKENVGIYQFNSIKDDQKFYIQDDNLVIYFDLYDIAPYAAGIPEFLLNINSISHILKYEYIEFFK</sequence>
<dbReference type="Gene3D" id="3.90.640.20">
    <property type="entry name" value="Heat-shock cognate protein, ATPase"/>
    <property type="match status" value="1"/>
</dbReference>
<gene>
    <name evidence="4" type="ORF">CHL78_015175</name>
</gene>
<dbReference type="Proteomes" id="UP000215694">
    <property type="component" value="Unassembled WGS sequence"/>
</dbReference>
<dbReference type="RefSeq" id="WP_094367153.1">
    <property type="nucleotide sequence ID" value="NZ_NOJY02000036.1"/>
</dbReference>
<feature type="domain" description="DUF3298" evidence="2">
    <location>
        <begin position="364"/>
        <end position="438"/>
    </location>
</feature>
<evidence type="ECO:0000256" key="1">
    <source>
        <dbReference type="SAM" id="Phobius"/>
    </source>
</evidence>